<proteinExistence type="predicted"/>
<evidence type="ECO:0000313" key="2">
    <source>
        <dbReference type="EMBL" id="SFU43008.1"/>
    </source>
</evidence>
<reference evidence="3" key="1">
    <citation type="submission" date="2016-10" db="EMBL/GenBank/DDBJ databases">
        <authorList>
            <person name="Varghese N."/>
        </authorList>
    </citation>
    <scope>NUCLEOTIDE SEQUENCE [LARGE SCALE GENOMIC DNA]</scope>
    <source>
        <strain evidence="3">DSM 18820</strain>
    </source>
</reference>
<dbReference type="RefSeq" id="WP_068839649.1">
    <property type="nucleotide sequence ID" value="NZ_BMXC01000001.1"/>
</dbReference>
<dbReference type="OrthoDB" id="852245at2"/>
<feature type="transmembrane region" description="Helical" evidence="1">
    <location>
        <begin position="136"/>
        <end position="158"/>
    </location>
</feature>
<dbReference type="EMBL" id="FPCA01000001">
    <property type="protein sequence ID" value="SFU43008.1"/>
    <property type="molecule type" value="Genomic_DNA"/>
</dbReference>
<name>A0A1I7G3H9_9BACT</name>
<organism evidence="2 3">
    <name type="scientific">Pontibacter akesuensis</name>
    <dbReference type="NCBI Taxonomy" id="388950"/>
    <lineage>
        <taxon>Bacteria</taxon>
        <taxon>Pseudomonadati</taxon>
        <taxon>Bacteroidota</taxon>
        <taxon>Cytophagia</taxon>
        <taxon>Cytophagales</taxon>
        <taxon>Hymenobacteraceae</taxon>
        <taxon>Pontibacter</taxon>
    </lineage>
</organism>
<accession>A0A1I7G3H9</accession>
<evidence type="ECO:0000313" key="3">
    <source>
        <dbReference type="Proteomes" id="UP000182491"/>
    </source>
</evidence>
<feature type="transmembrane region" description="Helical" evidence="1">
    <location>
        <begin position="9"/>
        <end position="31"/>
    </location>
</feature>
<dbReference type="Proteomes" id="UP000182491">
    <property type="component" value="Unassembled WGS sequence"/>
</dbReference>
<dbReference type="AlphaFoldDB" id="A0A1I7G3H9"/>
<keyword evidence="1" id="KW-0812">Transmembrane</keyword>
<gene>
    <name evidence="2" type="ORF">SAMN04487941_0687</name>
</gene>
<keyword evidence="3" id="KW-1185">Reference proteome</keyword>
<keyword evidence="1" id="KW-0472">Membrane</keyword>
<feature type="transmembrane region" description="Helical" evidence="1">
    <location>
        <begin position="51"/>
        <end position="67"/>
    </location>
</feature>
<keyword evidence="1" id="KW-1133">Transmembrane helix</keyword>
<feature type="transmembrane region" description="Helical" evidence="1">
    <location>
        <begin position="100"/>
        <end position="121"/>
    </location>
</feature>
<sequence>MKISLNYKFLIGLAVKLVLASAVVCFLLVQLIWGDAVEVPLWGQRSISTDLVSYSIVSGFFTSYLVTRSTRKALDENKVLPLHWHLKSQTLIDRLPSLSLFRAFILSLTGVSTSFILILLLELSGSYFVPLAEYKLLFVTYGMLLSIAITIMAFYRALGDKVLKKSEL</sequence>
<protein>
    <submittedName>
        <fullName evidence="2">Uncharacterized protein</fullName>
    </submittedName>
</protein>
<evidence type="ECO:0000256" key="1">
    <source>
        <dbReference type="SAM" id="Phobius"/>
    </source>
</evidence>